<feature type="transmembrane region" description="Helical" evidence="1">
    <location>
        <begin position="14"/>
        <end position="32"/>
    </location>
</feature>
<accession>A0A3M7S5S9</accession>
<dbReference type="AlphaFoldDB" id="A0A3M7S5S9"/>
<dbReference type="EMBL" id="REGN01002004">
    <property type="protein sequence ID" value="RNA31005.1"/>
    <property type="molecule type" value="Genomic_DNA"/>
</dbReference>
<keyword evidence="3" id="KW-1185">Reference proteome</keyword>
<name>A0A3M7S5S9_BRAPC</name>
<reference evidence="2 3" key="1">
    <citation type="journal article" date="2018" name="Sci. Rep.">
        <title>Genomic signatures of local adaptation to the degree of environmental predictability in rotifers.</title>
        <authorList>
            <person name="Franch-Gras L."/>
            <person name="Hahn C."/>
            <person name="Garcia-Roger E.M."/>
            <person name="Carmona M.J."/>
            <person name="Serra M."/>
            <person name="Gomez A."/>
        </authorList>
    </citation>
    <scope>NUCLEOTIDE SEQUENCE [LARGE SCALE GENOMIC DNA]</scope>
    <source>
        <strain evidence="2">HYR1</strain>
    </source>
</reference>
<evidence type="ECO:0000256" key="1">
    <source>
        <dbReference type="SAM" id="Phobius"/>
    </source>
</evidence>
<keyword evidence="1" id="KW-0472">Membrane</keyword>
<sequence>MGVQKERLTIPKCLWPINILLIVWLSEVLQILKLKNRKKMCQKLVLINLHRFFRLPPKVKQHLFHFVSFTEQVFDT</sequence>
<evidence type="ECO:0000313" key="3">
    <source>
        <dbReference type="Proteomes" id="UP000276133"/>
    </source>
</evidence>
<gene>
    <name evidence="2" type="ORF">BpHYR1_036115</name>
</gene>
<keyword evidence="1" id="KW-0812">Transmembrane</keyword>
<keyword evidence="1" id="KW-1133">Transmembrane helix</keyword>
<evidence type="ECO:0000313" key="2">
    <source>
        <dbReference type="EMBL" id="RNA31005.1"/>
    </source>
</evidence>
<protein>
    <submittedName>
        <fullName evidence="2">Uncharacterized protein</fullName>
    </submittedName>
</protein>
<comment type="caution">
    <text evidence="2">The sequence shown here is derived from an EMBL/GenBank/DDBJ whole genome shotgun (WGS) entry which is preliminary data.</text>
</comment>
<organism evidence="2 3">
    <name type="scientific">Brachionus plicatilis</name>
    <name type="common">Marine rotifer</name>
    <name type="synonym">Brachionus muelleri</name>
    <dbReference type="NCBI Taxonomy" id="10195"/>
    <lineage>
        <taxon>Eukaryota</taxon>
        <taxon>Metazoa</taxon>
        <taxon>Spiralia</taxon>
        <taxon>Gnathifera</taxon>
        <taxon>Rotifera</taxon>
        <taxon>Eurotatoria</taxon>
        <taxon>Monogononta</taxon>
        <taxon>Pseudotrocha</taxon>
        <taxon>Ploima</taxon>
        <taxon>Brachionidae</taxon>
        <taxon>Brachionus</taxon>
    </lineage>
</organism>
<proteinExistence type="predicted"/>
<dbReference type="Proteomes" id="UP000276133">
    <property type="component" value="Unassembled WGS sequence"/>
</dbReference>